<name>A0A345T4P7_9ACTN</name>
<feature type="transmembrane region" description="Helical" evidence="7">
    <location>
        <begin position="224"/>
        <end position="249"/>
    </location>
</feature>
<feature type="transmembrane region" description="Helical" evidence="7">
    <location>
        <begin position="39"/>
        <end position="64"/>
    </location>
</feature>
<evidence type="ECO:0000256" key="4">
    <source>
        <dbReference type="ARBA" id="ARBA00022692"/>
    </source>
</evidence>
<comment type="similarity">
    <text evidence="7">Belongs to the binding-protein-dependent transport system permease family.</text>
</comment>
<dbReference type="Pfam" id="PF00528">
    <property type="entry name" value="BPD_transp_1"/>
    <property type="match status" value="1"/>
</dbReference>
<feature type="transmembrane region" description="Helical" evidence="7">
    <location>
        <begin position="166"/>
        <end position="185"/>
    </location>
</feature>
<evidence type="ECO:0000256" key="5">
    <source>
        <dbReference type="ARBA" id="ARBA00022989"/>
    </source>
</evidence>
<feature type="transmembrane region" description="Helical" evidence="7">
    <location>
        <begin position="107"/>
        <end position="130"/>
    </location>
</feature>
<gene>
    <name evidence="10" type="ORF">C7M71_029795</name>
</gene>
<dbReference type="SUPFAM" id="SSF161098">
    <property type="entry name" value="MetI-like"/>
    <property type="match status" value="1"/>
</dbReference>
<dbReference type="GO" id="GO:0005886">
    <property type="term" value="C:plasma membrane"/>
    <property type="evidence" value="ECO:0007669"/>
    <property type="project" value="UniProtKB-SubCell"/>
</dbReference>
<feature type="region of interest" description="Disordered" evidence="8">
    <location>
        <begin position="1"/>
        <end position="31"/>
    </location>
</feature>
<keyword evidence="11" id="KW-1185">Reference proteome</keyword>
<sequence>MSDTATVPERATPGSTAKADRNGGPTGRRNPVRRFVRHVGVAGTVSAAVIALLAVVALLAPWIAPHDPLQLDLAGTYQPSSAEHLLGTDNSGRDLLSRLIWGARTSLLGPLIVVTVTAVLGTALALAAAWFGGRVDNLISRLLDVLFAFPSLLLAVIVIAMYDRGLLQASLALAVGFTPYTARVLRSVSLRERMLPYVASGEIQGFSGFVICIRQILPNITPQILTGATINFGTAMIELAAISFLGLGVQPPTADWGLMVSSGQASLVKGFPQQSLYAGLLIVLTVAAFSVLGERLGGRKAGGRA</sequence>
<dbReference type="Proteomes" id="UP000249340">
    <property type="component" value="Chromosome"/>
</dbReference>
<evidence type="ECO:0000256" key="1">
    <source>
        <dbReference type="ARBA" id="ARBA00004651"/>
    </source>
</evidence>
<feature type="domain" description="ABC transmembrane type-1" evidence="9">
    <location>
        <begin position="103"/>
        <end position="293"/>
    </location>
</feature>
<evidence type="ECO:0000313" key="11">
    <source>
        <dbReference type="Proteomes" id="UP000249340"/>
    </source>
</evidence>
<evidence type="ECO:0000256" key="3">
    <source>
        <dbReference type="ARBA" id="ARBA00022475"/>
    </source>
</evidence>
<keyword evidence="4 7" id="KW-0812">Transmembrane</keyword>
<dbReference type="EMBL" id="CP031264">
    <property type="protein sequence ID" value="AXI80952.1"/>
    <property type="molecule type" value="Genomic_DNA"/>
</dbReference>
<evidence type="ECO:0000256" key="6">
    <source>
        <dbReference type="ARBA" id="ARBA00023136"/>
    </source>
</evidence>
<proteinExistence type="inferred from homology"/>
<evidence type="ECO:0000256" key="7">
    <source>
        <dbReference type="RuleBase" id="RU363032"/>
    </source>
</evidence>
<dbReference type="InterPro" id="IPR050366">
    <property type="entry name" value="BP-dependent_transpt_permease"/>
</dbReference>
<protein>
    <submittedName>
        <fullName evidence="10">ABC transporter permease</fullName>
    </submittedName>
</protein>
<dbReference type="OrthoDB" id="9812701at2"/>
<keyword evidence="3" id="KW-1003">Cell membrane</keyword>
<dbReference type="PANTHER" id="PTHR43386:SF25">
    <property type="entry name" value="PEPTIDE ABC TRANSPORTER PERMEASE PROTEIN"/>
    <property type="match status" value="1"/>
</dbReference>
<evidence type="ECO:0000259" key="9">
    <source>
        <dbReference type="PROSITE" id="PS50928"/>
    </source>
</evidence>
<organism evidence="10 11">
    <name type="scientific">Peterkaempfera bronchialis</name>
    <dbReference type="NCBI Taxonomy" id="2126346"/>
    <lineage>
        <taxon>Bacteria</taxon>
        <taxon>Bacillati</taxon>
        <taxon>Actinomycetota</taxon>
        <taxon>Actinomycetes</taxon>
        <taxon>Kitasatosporales</taxon>
        <taxon>Streptomycetaceae</taxon>
        <taxon>Peterkaempfera</taxon>
    </lineage>
</organism>
<accession>A0A345T4P7</accession>
<feature type="transmembrane region" description="Helical" evidence="7">
    <location>
        <begin position="142"/>
        <end position="160"/>
    </location>
</feature>
<dbReference type="RefSeq" id="WP_111490474.1">
    <property type="nucleotide sequence ID" value="NZ_CP031264.1"/>
</dbReference>
<reference evidence="11" key="1">
    <citation type="submission" date="2018-07" db="EMBL/GenBank/DDBJ databases">
        <title>Streptacidiphilus bronchialis DSM 106435 chromosome.</title>
        <authorList>
            <person name="Batra D."/>
            <person name="Gulvik C.A."/>
        </authorList>
    </citation>
    <scope>NUCLEOTIDE SEQUENCE [LARGE SCALE GENOMIC DNA]</scope>
    <source>
        <strain evidence="11">DSM 106435</strain>
    </source>
</reference>
<keyword evidence="5 7" id="KW-1133">Transmembrane helix</keyword>
<dbReference type="InterPro" id="IPR035906">
    <property type="entry name" value="MetI-like_sf"/>
</dbReference>
<dbReference type="KEGG" id="stri:C7M71_029795"/>
<evidence type="ECO:0000256" key="2">
    <source>
        <dbReference type="ARBA" id="ARBA00022448"/>
    </source>
</evidence>
<feature type="transmembrane region" description="Helical" evidence="7">
    <location>
        <begin position="276"/>
        <end position="293"/>
    </location>
</feature>
<dbReference type="CDD" id="cd06261">
    <property type="entry name" value="TM_PBP2"/>
    <property type="match status" value="1"/>
</dbReference>
<keyword evidence="6 7" id="KW-0472">Membrane</keyword>
<dbReference type="Pfam" id="PF12911">
    <property type="entry name" value="OppC_N"/>
    <property type="match status" value="1"/>
</dbReference>
<dbReference type="Gene3D" id="1.10.3720.10">
    <property type="entry name" value="MetI-like"/>
    <property type="match status" value="1"/>
</dbReference>
<dbReference type="PROSITE" id="PS50928">
    <property type="entry name" value="ABC_TM1"/>
    <property type="match status" value="1"/>
</dbReference>
<keyword evidence="2 7" id="KW-0813">Transport</keyword>
<dbReference type="InterPro" id="IPR000515">
    <property type="entry name" value="MetI-like"/>
</dbReference>
<dbReference type="AlphaFoldDB" id="A0A345T4P7"/>
<evidence type="ECO:0000313" key="10">
    <source>
        <dbReference type="EMBL" id="AXI80952.1"/>
    </source>
</evidence>
<dbReference type="GO" id="GO:0055085">
    <property type="term" value="P:transmembrane transport"/>
    <property type="evidence" value="ECO:0007669"/>
    <property type="project" value="InterPro"/>
</dbReference>
<comment type="subcellular location">
    <subcellularLocation>
        <location evidence="1 7">Cell membrane</location>
        <topology evidence="1 7">Multi-pass membrane protein</topology>
    </subcellularLocation>
</comment>
<dbReference type="InterPro" id="IPR025966">
    <property type="entry name" value="OppC_N"/>
</dbReference>
<evidence type="ECO:0000256" key="8">
    <source>
        <dbReference type="SAM" id="MobiDB-lite"/>
    </source>
</evidence>
<dbReference type="PANTHER" id="PTHR43386">
    <property type="entry name" value="OLIGOPEPTIDE TRANSPORT SYSTEM PERMEASE PROTEIN APPC"/>
    <property type="match status" value="1"/>
</dbReference>